<feature type="transmembrane region" description="Helical" evidence="5">
    <location>
        <begin position="241"/>
        <end position="259"/>
    </location>
</feature>
<gene>
    <name evidence="7" type="ORF">SAMN05444170_5236</name>
</gene>
<feature type="transmembrane region" description="Helical" evidence="5">
    <location>
        <begin position="194"/>
        <end position="213"/>
    </location>
</feature>
<comment type="subcellular location">
    <subcellularLocation>
        <location evidence="1">Membrane</location>
        <topology evidence="1">Multi-pass membrane protein</topology>
    </subcellularLocation>
</comment>
<feature type="transmembrane region" description="Helical" evidence="5">
    <location>
        <begin position="342"/>
        <end position="363"/>
    </location>
</feature>
<dbReference type="Pfam" id="PF04932">
    <property type="entry name" value="Wzy_C"/>
    <property type="match status" value="1"/>
</dbReference>
<evidence type="ECO:0000256" key="2">
    <source>
        <dbReference type="ARBA" id="ARBA00022692"/>
    </source>
</evidence>
<organism evidence="7 8">
    <name type="scientific">Bradyrhizobium erythrophlei</name>
    <dbReference type="NCBI Taxonomy" id="1437360"/>
    <lineage>
        <taxon>Bacteria</taxon>
        <taxon>Pseudomonadati</taxon>
        <taxon>Pseudomonadota</taxon>
        <taxon>Alphaproteobacteria</taxon>
        <taxon>Hyphomicrobiales</taxon>
        <taxon>Nitrobacteraceae</taxon>
        <taxon>Bradyrhizobium</taxon>
    </lineage>
</organism>
<evidence type="ECO:0000256" key="4">
    <source>
        <dbReference type="ARBA" id="ARBA00023136"/>
    </source>
</evidence>
<evidence type="ECO:0000256" key="5">
    <source>
        <dbReference type="SAM" id="Phobius"/>
    </source>
</evidence>
<dbReference type="GO" id="GO:0016020">
    <property type="term" value="C:membrane"/>
    <property type="evidence" value="ECO:0007669"/>
    <property type="project" value="UniProtKB-SubCell"/>
</dbReference>
<evidence type="ECO:0000256" key="1">
    <source>
        <dbReference type="ARBA" id="ARBA00004141"/>
    </source>
</evidence>
<feature type="transmembrane region" description="Helical" evidence="5">
    <location>
        <begin position="72"/>
        <end position="90"/>
    </location>
</feature>
<evidence type="ECO:0000313" key="8">
    <source>
        <dbReference type="Proteomes" id="UP000184096"/>
    </source>
</evidence>
<dbReference type="AlphaFoldDB" id="A0A1M7UIB3"/>
<evidence type="ECO:0000313" key="7">
    <source>
        <dbReference type="EMBL" id="SHN82763.1"/>
    </source>
</evidence>
<dbReference type="Proteomes" id="UP000184096">
    <property type="component" value="Chromosome I"/>
</dbReference>
<feature type="transmembrane region" description="Helical" evidence="5">
    <location>
        <begin position="397"/>
        <end position="414"/>
    </location>
</feature>
<keyword evidence="2 5" id="KW-0812">Transmembrane</keyword>
<keyword evidence="7" id="KW-0436">Ligase</keyword>
<keyword evidence="8" id="KW-1185">Reference proteome</keyword>
<keyword evidence="3 5" id="KW-1133">Transmembrane helix</keyword>
<feature type="transmembrane region" description="Helical" evidence="5">
    <location>
        <begin position="219"/>
        <end position="236"/>
    </location>
</feature>
<name>A0A1M7UIB3_9BRAD</name>
<keyword evidence="4 5" id="KW-0472">Membrane</keyword>
<reference evidence="8" key="1">
    <citation type="submission" date="2016-11" db="EMBL/GenBank/DDBJ databases">
        <authorList>
            <person name="Varghese N."/>
            <person name="Submissions S."/>
        </authorList>
    </citation>
    <scope>NUCLEOTIDE SEQUENCE [LARGE SCALE GENOMIC DNA]</scope>
    <source>
        <strain evidence="8">GAS401</strain>
    </source>
</reference>
<sequence length="425" mass="45956">MTAAAEPIGTLLWKRWRDPAAWMTTADIVTVLLALSLPWSTSLVGIFGVVLVLVMLPTIDAAAFIASLKRPACVAPIALFVLALAGTLWSDANWGLRFHSVAPTAKLLLLPLLFDHFERSRRGLWVFTAFLASCAVMVVASWIVAYFPGLTLKAPGYDSRGVFVKNYIDQSQEFALCAVALAFPIATMLREKKLGLALLLGALSLSFLANMAFVIVSRTALVTIPIMLAAFAVLHLRLKTTLMILCACVVAGAVVWFASPQLETTVATFRQQYQDYMATGSTTSIGQRLEYYRKSLHFFGEAPVIGHGTGSIEGLFVQAAVGQTGAAADVVRNPHNQTLNVAVQWGVLGVIVLYAMWIAHLMLFRGEGLANWIGLLVVVQNIFTSLFNSHIFDFHEGWMYVIGVGVAGGLVAKARGPAQAPMVNS</sequence>
<evidence type="ECO:0000259" key="6">
    <source>
        <dbReference type="Pfam" id="PF04932"/>
    </source>
</evidence>
<dbReference type="InterPro" id="IPR051533">
    <property type="entry name" value="WaaL-like"/>
</dbReference>
<proteinExistence type="predicted"/>
<dbReference type="GO" id="GO:0016874">
    <property type="term" value="F:ligase activity"/>
    <property type="evidence" value="ECO:0007669"/>
    <property type="project" value="UniProtKB-KW"/>
</dbReference>
<protein>
    <submittedName>
        <fullName evidence="7">O-antigen ligase</fullName>
    </submittedName>
</protein>
<accession>A0A1M7UIB3</accession>
<dbReference type="PANTHER" id="PTHR37422:SF13">
    <property type="entry name" value="LIPOPOLYSACCHARIDE BIOSYNTHESIS PROTEIN PA4999-RELATED"/>
    <property type="match status" value="1"/>
</dbReference>
<feature type="transmembrane region" description="Helical" evidence="5">
    <location>
        <begin position="20"/>
        <end position="37"/>
    </location>
</feature>
<feature type="domain" description="O-antigen ligase-related" evidence="6">
    <location>
        <begin position="205"/>
        <end position="353"/>
    </location>
</feature>
<dbReference type="RefSeq" id="WP_072822244.1">
    <property type="nucleotide sequence ID" value="NZ_LT670849.1"/>
</dbReference>
<feature type="transmembrane region" description="Helical" evidence="5">
    <location>
        <begin position="126"/>
        <end position="147"/>
    </location>
</feature>
<dbReference type="EMBL" id="LT670849">
    <property type="protein sequence ID" value="SHN82763.1"/>
    <property type="molecule type" value="Genomic_DNA"/>
</dbReference>
<dbReference type="InterPro" id="IPR007016">
    <property type="entry name" value="O-antigen_ligase-rel_domated"/>
</dbReference>
<evidence type="ECO:0000256" key="3">
    <source>
        <dbReference type="ARBA" id="ARBA00022989"/>
    </source>
</evidence>
<feature type="transmembrane region" description="Helical" evidence="5">
    <location>
        <begin position="370"/>
        <end position="391"/>
    </location>
</feature>
<feature type="transmembrane region" description="Helical" evidence="5">
    <location>
        <begin position="43"/>
        <end position="65"/>
    </location>
</feature>
<dbReference type="PANTHER" id="PTHR37422">
    <property type="entry name" value="TEICHURONIC ACID BIOSYNTHESIS PROTEIN TUAE"/>
    <property type="match status" value="1"/>
</dbReference>